<reference evidence="1" key="1">
    <citation type="journal article" date="1997" name="Proc. Natl. Acad. Sci. U.S.A.">
        <title>Complete nucleotide sequence of the chloroplast genome from the green alga Chlorella vulgaris: the existence of genes possibly involved in chloroplast division.</title>
        <authorList>
            <person name="Wakasugi T."/>
            <person name="Nagai T."/>
            <person name="Kapoor M."/>
            <person name="Sugita M."/>
            <person name="Ito M."/>
            <person name="Ito S."/>
            <person name="Tsudzuki J."/>
            <person name="Nakashima K."/>
            <person name="Tsudzuki T."/>
            <person name="Suzuki Y."/>
            <person name="Hamada A."/>
            <person name="Ohta T."/>
            <person name="Inamura A."/>
            <person name="Yoshinaga K."/>
            <person name="Sugiura M."/>
        </authorList>
    </citation>
    <scope>NUCLEOTIDE SEQUENCE</scope>
</reference>
<name>V9H0R5_CHLVU</name>
<organism evidence="1">
    <name type="scientific">Chlorella vulgaris</name>
    <name type="common">Green alga</name>
    <dbReference type="NCBI Taxonomy" id="3077"/>
    <lineage>
        <taxon>Eukaryota</taxon>
        <taxon>Viridiplantae</taxon>
        <taxon>Chlorophyta</taxon>
        <taxon>core chlorophytes</taxon>
        <taxon>Trebouxiophyceae</taxon>
        <taxon>Chlorellales</taxon>
        <taxon>Chlorellaceae</taxon>
        <taxon>Chlorella clade</taxon>
        <taxon>Chlorella</taxon>
    </lineage>
</organism>
<evidence type="ECO:0000313" key="2">
    <source>
        <dbReference type="EMBL" id="QSV10818.1"/>
    </source>
</evidence>
<dbReference type="EMBL" id="MT920676">
    <property type="protein sequence ID" value="QSV10818.1"/>
    <property type="molecule type" value="Genomic_DNA"/>
</dbReference>
<dbReference type="AlphaFoldDB" id="V9H0R5"/>
<accession>V9H0R5</accession>
<sequence length="40" mass="4814">MVRRCSSIHETFSNYKRECVELCVLQNTLYKKAVYELRDS</sequence>
<keyword evidence="1" id="KW-0150">Chloroplast</keyword>
<evidence type="ECO:0000313" key="1">
    <source>
        <dbReference type="EMBL" id="BAA57843.1"/>
    </source>
</evidence>
<dbReference type="RefSeq" id="NP_045768.1">
    <property type="nucleotide sequence ID" value="NC_001865.1"/>
</dbReference>
<proteinExistence type="predicted"/>
<reference evidence="2" key="2">
    <citation type="journal article" date="2021" name="Mitochondrial DNA Part B Resour">
        <title>The chloroplast genome of a unicellular green alga strain isolated from the rubber processing wastewater.</title>
        <authorList>
            <person name="Han B."/>
            <person name="Mu Y."/>
            <person name="Tan D."/>
            <person name="Ma S."/>
            <person name="Fu L."/>
            <person name="Sun X."/>
            <person name="Zhang J."/>
        </authorList>
    </citation>
    <scope>NUCLEOTIDE SEQUENCE</scope>
</reference>
<dbReference type="EMBL" id="AB001684">
    <property type="protein sequence ID" value="BAA57843.1"/>
    <property type="molecule type" value="Genomic_DNA"/>
</dbReference>
<keyword evidence="1" id="KW-0934">Plastid</keyword>
<geneLocation type="chloroplast" evidence="1"/>
<dbReference type="GeneID" id="1457391"/>
<protein>
    <submittedName>
        <fullName evidence="1">Uncharacterized protein</fullName>
    </submittedName>
</protein>